<proteinExistence type="predicted"/>
<accession>A0A3A6PGH6</accession>
<organism evidence="2 3">
    <name type="scientific">Paenibacillus pinisoli</name>
    <dbReference type="NCBI Taxonomy" id="1276110"/>
    <lineage>
        <taxon>Bacteria</taxon>
        <taxon>Bacillati</taxon>
        <taxon>Bacillota</taxon>
        <taxon>Bacilli</taxon>
        <taxon>Bacillales</taxon>
        <taxon>Paenibacillaceae</taxon>
        <taxon>Paenibacillus</taxon>
    </lineage>
</organism>
<keyword evidence="3" id="KW-1185">Reference proteome</keyword>
<dbReference type="RefSeq" id="WP_120108712.1">
    <property type="nucleotide sequence ID" value="NZ_QXQB01000002.1"/>
</dbReference>
<keyword evidence="1" id="KW-0732">Signal</keyword>
<evidence type="ECO:0000313" key="2">
    <source>
        <dbReference type="EMBL" id="RJX39330.1"/>
    </source>
</evidence>
<protein>
    <submittedName>
        <fullName evidence="2">Uncharacterized protein</fullName>
    </submittedName>
</protein>
<dbReference type="OrthoDB" id="2628871at2"/>
<dbReference type="EMBL" id="QXQB01000002">
    <property type="protein sequence ID" value="RJX39330.1"/>
    <property type="molecule type" value="Genomic_DNA"/>
</dbReference>
<gene>
    <name evidence="2" type="ORF">D3P09_07735</name>
</gene>
<dbReference type="Proteomes" id="UP000267798">
    <property type="component" value="Unassembled WGS sequence"/>
</dbReference>
<sequence>MNIRKLSLGLMVLVMLLTFATSASASTTRTETGAVYHSGGNLALEYTAYDSHISGWMYASVYRVTASGDVFVGYGSVEGGYPYDNGMRTGTVYLGNQPAGTYKYVITLPSNWMGPSVVWRGY</sequence>
<evidence type="ECO:0000256" key="1">
    <source>
        <dbReference type="SAM" id="SignalP"/>
    </source>
</evidence>
<feature type="chain" id="PRO_5017304389" evidence="1">
    <location>
        <begin position="26"/>
        <end position="122"/>
    </location>
</feature>
<name>A0A3A6PGH6_9BACL</name>
<reference evidence="2 3" key="1">
    <citation type="submission" date="2018-09" db="EMBL/GenBank/DDBJ databases">
        <title>Paenibacillus aracenensis nov. sp. isolated from a cave in southern Spain.</title>
        <authorList>
            <person name="Jurado V."/>
            <person name="Gutierrez-Patricio S."/>
            <person name="Gonzalez-Pimentel J.L."/>
            <person name="Miller A.Z."/>
            <person name="Laiz L."/>
            <person name="Saiz-Jimenez C."/>
        </authorList>
    </citation>
    <scope>NUCLEOTIDE SEQUENCE [LARGE SCALE GENOMIC DNA]</scope>
    <source>
        <strain evidence="2 3">JCM 19203</strain>
    </source>
</reference>
<evidence type="ECO:0000313" key="3">
    <source>
        <dbReference type="Proteomes" id="UP000267798"/>
    </source>
</evidence>
<comment type="caution">
    <text evidence="2">The sequence shown here is derived from an EMBL/GenBank/DDBJ whole genome shotgun (WGS) entry which is preliminary data.</text>
</comment>
<dbReference type="AlphaFoldDB" id="A0A3A6PGH6"/>
<feature type="signal peptide" evidence="1">
    <location>
        <begin position="1"/>
        <end position="25"/>
    </location>
</feature>